<organism evidence="4 5">
    <name type="scientific">Hwanghaeella grinnelliae</name>
    <dbReference type="NCBI Taxonomy" id="2500179"/>
    <lineage>
        <taxon>Bacteria</taxon>
        <taxon>Pseudomonadati</taxon>
        <taxon>Pseudomonadota</taxon>
        <taxon>Alphaproteobacteria</taxon>
        <taxon>Rhodospirillales</taxon>
        <taxon>Rhodospirillaceae</taxon>
        <taxon>Hwanghaeella</taxon>
    </lineage>
</organism>
<dbReference type="OrthoDB" id="267336at2"/>
<keyword evidence="5" id="KW-1185">Reference proteome</keyword>
<dbReference type="PANTHER" id="PTHR15462:SF8">
    <property type="entry name" value="SERINE PROTEASE"/>
    <property type="match status" value="1"/>
</dbReference>
<gene>
    <name evidence="4" type="ORF">EOI86_22190</name>
</gene>
<dbReference type="InterPro" id="IPR018114">
    <property type="entry name" value="TRYPSIN_HIS"/>
</dbReference>
<dbReference type="InterPro" id="IPR050966">
    <property type="entry name" value="Glutamyl_endopeptidase"/>
</dbReference>
<evidence type="ECO:0000313" key="4">
    <source>
        <dbReference type="EMBL" id="RVU33846.1"/>
    </source>
</evidence>
<feature type="domain" description="Peptidase S1" evidence="3">
    <location>
        <begin position="44"/>
        <end position="273"/>
    </location>
</feature>
<dbReference type="RefSeq" id="WP_127767876.1">
    <property type="nucleotide sequence ID" value="NZ_SADE01000004.1"/>
</dbReference>
<sequence>MSSGIAQRAKRRVPIQAVLLFFLLALPAVLVASSRPALSQDVETTGHRRLVDARQYPWSAIGRINIAGIRSRSHCTGALVGFRVVITAAHCLYRMDIKQWAKPSAVHFVAGYQRGEYEAHSLASDLIISPGFDPAKWAHSDNYPNDWAVIILAQPIGLKVGYLGLLAMTDAQLQTFRKQNRKFALTGYPRDRAHAISIDDECVVESFFSDIDLISHNCRIVNGDSGAPISLLFDGGLAVVGVNSASGISTNKGKTNTAVPVHAFSDEILQAIKRTEPSPGFAEGPVRAGRLPASSD</sequence>
<comment type="caution">
    <text evidence="4">The sequence shown here is derived from an EMBL/GenBank/DDBJ whole genome shotgun (WGS) entry which is preliminary data.</text>
</comment>
<dbReference type="AlphaFoldDB" id="A0A3S2Z5Y9"/>
<accession>A0A3S2Z5Y9</accession>
<dbReference type="EMBL" id="SADE01000004">
    <property type="protein sequence ID" value="RVU33846.1"/>
    <property type="molecule type" value="Genomic_DNA"/>
</dbReference>
<dbReference type="Proteomes" id="UP000287447">
    <property type="component" value="Unassembled WGS sequence"/>
</dbReference>
<dbReference type="PROSITE" id="PS50240">
    <property type="entry name" value="TRYPSIN_DOM"/>
    <property type="match status" value="1"/>
</dbReference>
<reference evidence="5" key="1">
    <citation type="submission" date="2019-01" db="EMBL/GenBank/DDBJ databases">
        <title>Gri0909 isolated from a small marine red alga.</title>
        <authorList>
            <person name="Kim J."/>
            <person name="Jeong S.E."/>
            <person name="Jeon C.O."/>
        </authorList>
    </citation>
    <scope>NUCLEOTIDE SEQUENCE [LARGE SCALE GENOMIC DNA]</scope>
    <source>
        <strain evidence="5">Gri0909</strain>
    </source>
</reference>
<evidence type="ECO:0000256" key="1">
    <source>
        <dbReference type="ARBA" id="ARBA00022729"/>
    </source>
</evidence>
<dbReference type="Gene3D" id="2.40.10.10">
    <property type="entry name" value="Trypsin-like serine proteases"/>
    <property type="match status" value="2"/>
</dbReference>
<keyword evidence="4" id="KW-0645">Protease</keyword>
<evidence type="ECO:0000313" key="5">
    <source>
        <dbReference type="Proteomes" id="UP000287447"/>
    </source>
</evidence>
<dbReference type="Pfam" id="PF00089">
    <property type="entry name" value="Trypsin"/>
    <property type="match status" value="1"/>
</dbReference>
<name>A0A3S2Z5Y9_9PROT</name>
<feature type="region of interest" description="Disordered" evidence="2">
    <location>
        <begin position="276"/>
        <end position="296"/>
    </location>
</feature>
<dbReference type="PANTHER" id="PTHR15462">
    <property type="entry name" value="SERINE PROTEASE"/>
    <property type="match status" value="1"/>
</dbReference>
<proteinExistence type="predicted"/>
<dbReference type="InterPro" id="IPR009003">
    <property type="entry name" value="Peptidase_S1_PA"/>
</dbReference>
<dbReference type="InterPro" id="IPR001254">
    <property type="entry name" value="Trypsin_dom"/>
</dbReference>
<evidence type="ECO:0000256" key="2">
    <source>
        <dbReference type="SAM" id="MobiDB-lite"/>
    </source>
</evidence>
<dbReference type="GO" id="GO:0004252">
    <property type="term" value="F:serine-type endopeptidase activity"/>
    <property type="evidence" value="ECO:0007669"/>
    <property type="project" value="InterPro"/>
</dbReference>
<protein>
    <submittedName>
        <fullName evidence="4">Trypsin-like serine protease</fullName>
    </submittedName>
</protein>
<keyword evidence="4" id="KW-0378">Hydrolase</keyword>
<dbReference type="InterPro" id="IPR043504">
    <property type="entry name" value="Peptidase_S1_PA_chymotrypsin"/>
</dbReference>
<dbReference type="GO" id="GO:0006508">
    <property type="term" value="P:proteolysis"/>
    <property type="evidence" value="ECO:0007669"/>
    <property type="project" value="UniProtKB-KW"/>
</dbReference>
<dbReference type="PROSITE" id="PS00134">
    <property type="entry name" value="TRYPSIN_HIS"/>
    <property type="match status" value="1"/>
</dbReference>
<dbReference type="SUPFAM" id="SSF50494">
    <property type="entry name" value="Trypsin-like serine proteases"/>
    <property type="match status" value="1"/>
</dbReference>
<evidence type="ECO:0000259" key="3">
    <source>
        <dbReference type="PROSITE" id="PS50240"/>
    </source>
</evidence>
<keyword evidence="1" id="KW-0732">Signal</keyword>